<dbReference type="InterPro" id="IPR006083">
    <property type="entry name" value="PRK/URK"/>
</dbReference>
<evidence type="ECO:0000313" key="8">
    <source>
        <dbReference type="EMBL" id="CAE2303128.1"/>
    </source>
</evidence>
<feature type="domain" description="Phosphoribulokinase/uridine kinase" evidence="5">
    <location>
        <begin position="239"/>
        <end position="392"/>
    </location>
</feature>
<evidence type="ECO:0000313" key="7">
    <source>
        <dbReference type="EMBL" id="CAE2303115.1"/>
    </source>
</evidence>
<dbReference type="Gene3D" id="3.40.50.300">
    <property type="entry name" value="P-loop containing nucleotide triphosphate hydrolases"/>
    <property type="match status" value="1"/>
</dbReference>
<dbReference type="AlphaFoldDB" id="A0A6U5ZZZ8"/>
<gene>
    <name evidence="6" type="ORF">GTHE00462_LOCUS17073</name>
    <name evidence="7" type="ORF">GTHE00462_LOCUS17086</name>
    <name evidence="8" type="ORF">GTHE00462_LOCUS17091</name>
    <name evidence="9" type="ORF">GTHE00462_LOCUS17099</name>
</gene>
<protein>
    <recommendedName>
        <fullName evidence="5">Phosphoribulokinase/uridine kinase domain-containing protein</fullName>
    </recommendedName>
</protein>
<dbReference type="EMBL" id="HBKN01021747">
    <property type="protein sequence ID" value="CAE2303087.1"/>
    <property type="molecule type" value="Transcribed_RNA"/>
</dbReference>
<evidence type="ECO:0000256" key="3">
    <source>
        <dbReference type="ARBA" id="ARBA00023134"/>
    </source>
</evidence>
<dbReference type="NCBIfam" id="TIGR02058">
    <property type="entry name" value="lin0512_fam"/>
    <property type="match status" value="2"/>
</dbReference>
<feature type="signal peptide" evidence="4">
    <location>
        <begin position="1"/>
        <end position="20"/>
    </location>
</feature>
<dbReference type="GO" id="GO:0009507">
    <property type="term" value="C:chloroplast"/>
    <property type="evidence" value="ECO:0007669"/>
    <property type="project" value="UniProtKB-SubCell"/>
</dbReference>
<sequence length="560" mass="60893">MPSRLLLSLILLGSVLPADSFCPPSLLPSPRRSLAVKNPAPRPRTRRLISLHPLGLRGSAEETTKLPGVGRVLFIETGFGADQHGQNATKAAQRACRNAIEFNSIPSIAGLIPGGYADMVLRVTLAVPLGYALTLDLDKVRTVFPYGTCHFSVVEGGAAFSSGIALSALGDLNDDMIIVIAHVVVGEGAAAAAAGAGGVDAATLEERDVISYKLASRDAYDMLVDRVRERMNSSRQTWVAIAGPPGSGKSSLSSALTQRFKERNVSCALIPMDGYHIPKAMLDPAAAPRRGAPFTFDADRLCRDLRRIREEREGKVPGFDHAVGDPVEDQLEVKQTDRVVLVEGNYLLLEQEPWRELRSLFDDTWFMECEDEELRARVVQRNARAWGWDEDRTAARVDSNDMVNAQLVQGCRDRAELKLVSPRLLTQRSDKAAATEVTAVVGMERVLFVETGFGADQKGVDVTKAALRACRNAIEFNSVPCIREFGYDRMLVRVTVAVPERLLEEVDVEAIKQSFPHGRVEVQVKGGGGYFASGIRGEVGQRRVDTMLVAVAHVLVGLAS</sequence>
<dbReference type="PANTHER" id="PTHR34784:SF1">
    <property type="entry name" value="50S RIBOSOMAL PROTEIN L34"/>
    <property type="match status" value="1"/>
</dbReference>
<dbReference type="GO" id="GO:0016301">
    <property type="term" value="F:kinase activity"/>
    <property type="evidence" value="ECO:0007669"/>
    <property type="project" value="InterPro"/>
</dbReference>
<evidence type="ECO:0000256" key="4">
    <source>
        <dbReference type="SAM" id="SignalP"/>
    </source>
</evidence>
<dbReference type="InterPro" id="IPR011719">
    <property type="entry name" value="CHP02058"/>
</dbReference>
<proteinExistence type="predicted"/>
<dbReference type="InterPro" id="IPR037103">
    <property type="entry name" value="Tubulin/FtsZ-like_C"/>
</dbReference>
<dbReference type="EMBL" id="HBKN01021781">
    <property type="protein sequence ID" value="CAE2303128.1"/>
    <property type="molecule type" value="Transcribed_RNA"/>
</dbReference>
<dbReference type="SUPFAM" id="SSF52540">
    <property type="entry name" value="P-loop containing nucleoside triphosphate hydrolases"/>
    <property type="match status" value="1"/>
</dbReference>
<dbReference type="EMBL" id="HBKN01021769">
    <property type="protein sequence ID" value="CAE2303115.1"/>
    <property type="molecule type" value="Transcribed_RNA"/>
</dbReference>
<evidence type="ECO:0000256" key="2">
    <source>
        <dbReference type="ARBA" id="ARBA00022741"/>
    </source>
</evidence>
<dbReference type="EMBL" id="HBKN01021792">
    <property type="protein sequence ID" value="CAE2303141.1"/>
    <property type="molecule type" value="Transcribed_RNA"/>
</dbReference>
<dbReference type="Pfam" id="PF09585">
    <property type="entry name" value="Lin0512_fam"/>
    <property type="match status" value="2"/>
</dbReference>
<name>A0A6U5ZZZ8_GUITH</name>
<keyword evidence="4" id="KW-0732">Signal</keyword>
<keyword evidence="2" id="KW-0547">Nucleotide-binding</keyword>
<feature type="chain" id="PRO_5035585927" description="Phosphoribulokinase/uridine kinase domain-containing protein" evidence="4">
    <location>
        <begin position="21"/>
        <end position="560"/>
    </location>
</feature>
<comment type="subcellular location">
    <subcellularLocation>
        <location evidence="1">Plastid</location>
        <location evidence="1">Chloroplast</location>
    </subcellularLocation>
</comment>
<evidence type="ECO:0000313" key="9">
    <source>
        <dbReference type="EMBL" id="CAE2303141.1"/>
    </source>
</evidence>
<evidence type="ECO:0000313" key="6">
    <source>
        <dbReference type="EMBL" id="CAE2303087.1"/>
    </source>
</evidence>
<dbReference type="GO" id="GO:0005525">
    <property type="term" value="F:GTP binding"/>
    <property type="evidence" value="ECO:0007669"/>
    <property type="project" value="UniProtKB-KW"/>
</dbReference>
<dbReference type="Gene3D" id="3.30.1330.20">
    <property type="entry name" value="Tubulin/FtsZ, C-terminal domain"/>
    <property type="match status" value="2"/>
</dbReference>
<dbReference type="Pfam" id="PF00485">
    <property type="entry name" value="PRK"/>
    <property type="match status" value="1"/>
</dbReference>
<reference evidence="9" key="1">
    <citation type="submission" date="2021-01" db="EMBL/GenBank/DDBJ databases">
        <authorList>
            <person name="Corre E."/>
            <person name="Pelletier E."/>
            <person name="Niang G."/>
            <person name="Scheremetjew M."/>
            <person name="Finn R."/>
            <person name="Kale V."/>
            <person name="Holt S."/>
            <person name="Cochrane G."/>
            <person name="Meng A."/>
            <person name="Brown T."/>
            <person name="Cohen L."/>
        </authorList>
    </citation>
    <scope>NUCLEOTIDE SEQUENCE</scope>
    <source>
        <strain evidence="9">CCMP 2712</strain>
    </source>
</reference>
<dbReference type="GO" id="GO:0005524">
    <property type="term" value="F:ATP binding"/>
    <property type="evidence" value="ECO:0007669"/>
    <property type="project" value="InterPro"/>
</dbReference>
<evidence type="ECO:0000256" key="1">
    <source>
        <dbReference type="ARBA" id="ARBA00004229"/>
    </source>
</evidence>
<organism evidence="9">
    <name type="scientific">Guillardia theta</name>
    <name type="common">Cryptophyte</name>
    <name type="synonym">Cryptomonas phi</name>
    <dbReference type="NCBI Taxonomy" id="55529"/>
    <lineage>
        <taxon>Eukaryota</taxon>
        <taxon>Cryptophyceae</taxon>
        <taxon>Pyrenomonadales</taxon>
        <taxon>Geminigeraceae</taxon>
        <taxon>Guillardia</taxon>
    </lineage>
</organism>
<dbReference type="InterPro" id="IPR027417">
    <property type="entry name" value="P-loop_NTPase"/>
</dbReference>
<accession>A0A6U5ZZZ8</accession>
<evidence type="ECO:0000259" key="5">
    <source>
        <dbReference type="Pfam" id="PF00485"/>
    </source>
</evidence>
<keyword evidence="3" id="KW-0342">GTP-binding</keyword>
<dbReference type="PANTHER" id="PTHR34784">
    <property type="entry name" value="50S RIBOSOMAL PROTEIN L34"/>
    <property type="match status" value="1"/>
</dbReference>